<reference evidence="2 3" key="1">
    <citation type="journal article" date="2017" name="Biotechnol. Biofuels">
        <title>Differential beta-glucosidase expression as a function of carbon source availability in Talaromyces amestolkiae: a genomic and proteomic approach.</title>
        <authorList>
            <person name="de Eugenio L.I."/>
            <person name="Mendez-Liter J.A."/>
            <person name="Nieto-Dominguez M."/>
            <person name="Alonso L."/>
            <person name="Gil-Munoz J."/>
            <person name="Barriuso J."/>
            <person name="Prieto A."/>
            <person name="Martinez M.J."/>
        </authorList>
    </citation>
    <scope>NUCLEOTIDE SEQUENCE [LARGE SCALE GENOMIC DNA]</scope>
    <source>
        <strain evidence="2 3">CIB</strain>
    </source>
</reference>
<dbReference type="Proteomes" id="UP000249363">
    <property type="component" value="Unassembled WGS sequence"/>
</dbReference>
<feature type="compositionally biased region" description="Polar residues" evidence="1">
    <location>
        <begin position="492"/>
        <end position="503"/>
    </location>
</feature>
<evidence type="ECO:0000256" key="1">
    <source>
        <dbReference type="SAM" id="MobiDB-lite"/>
    </source>
</evidence>
<feature type="region of interest" description="Disordered" evidence="1">
    <location>
        <begin position="1"/>
        <end position="51"/>
    </location>
</feature>
<protein>
    <submittedName>
        <fullName evidence="2">Uncharacterized protein</fullName>
    </submittedName>
</protein>
<evidence type="ECO:0000313" key="2">
    <source>
        <dbReference type="EMBL" id="RAO65937.1"/>
    </source>
</evidence>
<comment type="caution">
    <text evidence="2">The sequence shown here is derived from an EMBL/GenBank/DDBJ whole genome shotgun (WGS) entry which is preliminary data.</text>
</comment>
<dbReference type="OrthoDB" id="4497018at2759"/>
<feature type="compositionally biased region" description="Polar residues" evidence="1">
    <location>
        <begin position="609"/>
        <end position="642"/>
    </location>
</feature>
<feature type="region of interest" description="Disordered" evidence="1">
    <location>
        <begin position="481"/>
        <end position="653"/>
    </location>
</feature>
<feature type="compositionally biased region" description="Low complexity" evidence="1">
    <location>
        <begin position="398"/>
        <end position="410"/>
    </location>
</feature>
<gene>
    <name evidence="2" type="ORF">BHQ10_001949</name>
</gene>
<proteinExistence type="predicted"/>
<evidence type="ECO:0000313" key="3">
    <source>
        <dbReference type="Proteomes" id="UP000249363"/>
    </source>
</evidence>
<sequence length="687" mass="75384">MPVVNKESLSTTLGSNSQSQGSKNKTITTATAPAASTGASRPVTRKITDPNMSDGRLLVNRRCIYERKLPGDAYVTAHAERLQHGYFSSKNTSDPEIAHVDFLAVNIVMHPGDSGKHRFKSATIKASIQNSPVGPSTENPYPYPQENPKFLMHAPHLIYGAVSPETLQWTFSLAGSLGISESPVAASVTPSGTRSASYKIYEMMKIQGSCRTLRSRDGPEFNVEDGEVVWSLSENGLQRSGLPREFTFVMLIQKPSADSKITFKIDIDPVIDVWYGRYPGWWINRPIYQPLHKRGVNFRTEFGQRFAPIDDSEKRFNFATLAQSLDDYVNMPGSTYSSNASLRSAASCAMKDYVSPDGVYNDPTGTKISNPGNAPQSSLPSGDNSNNNDSQPVYIPEYPQYPGYPQYQYPPSQPTYYPPYPSTGQVWPTGSPFQRGWPRGGPYYGGPPGNDGNNAESTINVRISLDSAIASNIVAATLGSPIRRPSPFLTAPNKSNNLDSSPLSKAPPSDGTSAIRTKSLRRTKSRDRLDRLSSSPRSLVNTDPAKHDSFYQRQSDHLNYGNTTTDDTSNGLIASPQLDSPTMYEINDTPPPNSIRDPTVVNGHDLDTPSRSTNYTGLSNGIKQYTPLTNGVQSTTPPSSGIQRMRNGMGTGHLRRRSASYAQNGYQNQYNRYSYPMVSNEDDPGMF</sequence>
<accession>A0A364KQV8</accession>
<keyword evidence="3" id="KW-1185">Reference proteome</keyword>
<dbReference type="GeneID" id="63791166"/>
<feature type="compositionally biased region" description="Basic and acidic residues" evidence="1">
    <location>
        <begin position="544"/>
        <end position="556"/>
    </location>
</feature>
<feature type="compositionally biased region" description="Polar residues" evidence="1">
    <location>
        <begin position="7"/>
        <end position="25"/>
    </location>
</feature>
<dbReference type="RefSeq" id="XP_040730454.1">
    <property type="nucleotide sequence ID" value="XM_040874040.1"/>
</dbReference>
<name>A0A364KQV8_TALAM</name>
<feature type="region of interest" description="Disordered" evidence="1">
    <location>
        <begin position="360"/>
        <end position="456"/>
    </location>
</feature>
<feature type="compositionally biased region" description="Pro residues" evidence="1">
    <location>
        <begin position="411"/>
        <end position="421"/>
    </location>
</feature>
<dbReference type="EMBL" id="MIKG01000002">
    <property type="protein sequence ID" value="RAO65937.1"/>
    <property type="molecule type" value="Genomic_DNA"/>
</dbReference>
<dbReference type="AlphaFoldDB" id="A0A364KQV8"/>
<organism evidence="2 3">
    <name type="scientific">Talaromyces amestolkiae</name>
    <dbReference type="NCBI Taxonomy" id="1196081"/>
    <lineage>
        <taxon>Eukaryota</taxon>
        <taxon>Fungi</taxon>
        <taxon>Dikarya</taxon>
        <taxon>Ascomycota</taxon>
        <taxon>Pezizomycotina</taxon>
        <taxon>Eurotiomycetes</taxon>
        <taxon>Eurotiomycetidae</taxon>
        <taxon>Eurotiales</taxon>
        <taxon>Trichocomaceae</taxon>
        <taxon>Talaromyces</taxon>
        <taxon>Talaromyces sect. Talaromyces</taxon>
    </lineage>
</organism>
<feature type="compositionally biased region" description="Gly residues" evidence="1">
    <location>
        <begin position="438"/>
        <end position="449"/>
    </location>
</feature>
<feature type="compositionally biased region" description="Polar residues" evidence="1">
    <location>
        <begin position="363"/>
        <end position="391"/>
    </location>
</feature>
<feature type="compositionally biased region" description="Low complexity" evidence="1">
    <location>
        <begin position="26"/>
        <end position="39"/>
    </location>
</feature>
<feature type="compositionally biased region" description="Polar residues" evidence="1">
    <location>
        <begin position="560"/>
        <end position="580"/>
    </location>
</feature>